<dbReference type="Pfam" id="PF08659">
    <property type="entry name" value="KR"/>
    <property type="match status" value="1"/>
</dbReference>
<keyword evidence="3" id="KW-0597">Phosphoprotein</keyword>
<evidence type="ECO:0000256" key="2">
    <source>
        <dbReference type="ARBA" id="ARBA00022450"/>
    </source>
</evidence>
<dbReference type="Gene3D" id="3.40.50.1820">
    <property type="entry name" value="alpha/beta hydrolase"/>
    <property type="match status" value="1"/>
</dbReference>
<dbReference type="InterPro" id="IPR036736">
    <property type="entry name" value="ACP-like_sf"/>
</dbReference>
<dbReference type="InterPro" id="IPR011032">
    <property type="entry name" value="GroES-like_sf"/>
</dbReference>
<evidence type="ECO:0000256" key="4">
    <source>
        <dbReference type="ARBA" id="ARBA00022679"/>
    </source>
</evidence>
<dbReference type="SUPFAM" id="SSF50129">
    <property type="entry name" value="GroES-like"/>
    <property type="match status" value="1"/>
</dbReference>
<protein>
    <submittedName>
        <fullName evidence="9">SDR family NAD(P)-dependent oxidoreductase</fullName>
    </submittedName>
</protein>
<evidence type="ECO:0000313" key="9">
    <source>
        <dbReference type="EMBL" id="UWM45617.1"/>
    </source>
</evidence>
<dbReference type="RefSeq" id="WP_072077730.1">
    <property type="nucleotide sequence ID" value="NZ_CP104006.1"/>
</dbReference>
<feature type="domain" description="Carrier" evidence="7">
    <location>
        <begin position="1157"/>
        <end position="1234"/>
    </location>
</feature>
<dbReference type="InterPro" id="IPR009081">
    <property type="entry name" value="PP-bd_ACP"/>
</dbReference>
<evidence type="ECO:0000259" key="7">
    <source>
        <dbReference type="PROSITE" id="PS50075"/>
    </source>
</evidence>
<dbReference type="Pfam" id="PF00975">
    <property type="entry name" value="Thioesterase"/>
    <property type="match status" value="1"/>
</dbReference>
<evidence type="ECO:0000259" key="8">
    <source>
        <dbReference type="PROSITE" id="PS52019"/>
    </source>
</evidence>
<evidence type="ECO:0000256" key="5">
    <source>
        <dbReference type="ARBA" id="ARBA00023239"/>
    </source>
</evidence>
<dbReference type="Gene3D" id="1.10.1200.10">
    <property type="entry name" value="ACP-like"/>
    <property type="match status" value="1"/>
</dbReference>
<keyword evidence="4" id="KW-0808">Transferase</keyword>
<organism evidence="9 10">
    <name type="scientific">Yersinia alsatica</name>
    <dbReference type="NCBI Taxonomy" id="2890317"/>
    <lineage>
        <taxon>Bacteria</taxon>
        <taxon>Pseudomonadati</taxon>
        <taxon>Pseudomonadota</taxon>
        <taxon>Gammaproteobacteria</taxon>
        <taxon>Enterobacterales</taxon>
        <taxon>Yersiniaceae</taxon>
        <taxon>Yersinia</taxon>
    </lineage>
</organism>
<evidence type="ECO:0000256" key="1">
    <source>
        <dbReference type="ARBA" id="ARBA00006484"/>
    </source>
</evidence>
<dbReference type="SMART" id="SM00822">
    <property type="entry name" value="PKS_KR"/>
    <property type="match status" value="1"/>
</dbReference>
<dbReference type="InterPro" id="IPR050444">
    <property type="entry name" value="Polyketide_Synthase"/>
</dbReference>
<dbReference type="InterPro" id="IPR049551">
    <property type="entry name" value="PKS_DH_C"/>
</dbReference>
<feature type="domain" description="PKS/mFAS DH" evidence="8">
    <location>
        <begin position="33"/>
        <end position="318"/>
    </location>
</feature>
<proteinExistence type="inferred from homology"/>
<dbReference type="InterPro" id="IPR020843">
    <property type="entry name" value="ER"/>
</dbReference>
<dbReference type="InterPro" id="IPR029058">
    <property type="entry name" value="AB_hydrolase_fold"/>
</dbReference>
<keyword evidence="10" id="KW-1185">Reference proteome</keyword>
<sequence>MRGFDLPNYVWQEKSFWNESRAHREHRLQSYIHPNIIRHHTSSLNPNWHAFKVFLDTQADPYLTEHRMDDLVLFPGAGMLELALAAGHKAFGDSFGYLRDIRFERGLFLPEEGESLSISLEMDATNGRYWLVSQDNKANAEWVRHSIGVMNYLDKKPDAPAILLADLQRDITDRLPVQPMYNNAKRGGLNYGPAFKTVQNIWTAPGQLLAKIVIPEMLKFGLDRYYVHPAMMDTVVHTIFAARRLEGDEEMGVYLPVGIDRYYFFQKAQGEVVWSYLNIHQADEKYLQCDVVLFDEAGSIVAQIIGLKLKYIAGSRRNEEDMAYGGCYEYRWQPVESVSTPALVGAEVLLIADGQDHYRAFADELKRCGAKVITLGENPTFDWPVDLHERLAVLNAFGEIKARYPSLKRIVNLLPQSQSGEEDLAIRIESLVWKSVNINHAIIEHELQPTLWTINRGSEWVTPQDPPVNLVQAPIFGVSRTLNNEYPLAVCKVVDLGEVTEGELRILAKMITAADNGGHETELAIRGEKLFGRRLEHVEAEQAQAKATQSLPGSGGHYQAMLSVPGVISSLTIRRFTPPALQDHDVEIAIKAAALSHRESIVHSLSQECSGVITRVGSAVSRFKAGDEVMALTSNGVAGVTVVAEHYVTRKPVALSFEQAALVPLASLTAWYALMTLARVETGERVLIHSADTPTGLACIHLAKRAKAEIYASASTEVGRAQLRTIGIQHIYDSSTLGFYQQIMADTQELGVDIVLNNLSGKGAIQSLRCLQSTGRFVQLNYQHEGENEALTISCQKSNLSYFAVDIQAFVSQRPNEAAEIFAETTHLINETALPIYSAIPIAELSAALEENSALENTVVTMEGVRVDALPALQLQLAPEKIYLITGGASGLGIVLAKWLADHGARKLALASRSGPKTKEDRLAIEQLREQGVEVVLPEVDLSSAQAVSDMVEHVRQFAPLGGVIHGAAVMQNGLIGNLKRDELMPAFSAKALGGWNLHQALQHDELEFFLSLSSIAGVFGFGGQTCYSAANNFVDKLTHYRQMQGLTAQAIDIGVLGHFAGLTKDADSLLNLLEKQGWVPMSVKQITTKIEQILLDGNVVRMAANIDWVRFRDHFDHLRDDLRFAHLLSNETLQIKGQSDGHAGLRERIQEMPEGEAVQELKQLLTEALARILGTTVDKVTPDKSLSAMGLDSLMLNQLRHWIQQKLEINYPLMRMVKGPSLLELAQQLRHELVKGDSMQQSSGDISGITSEKDIEVIHEWFVRLKRDRGGKPKKTKLFMMHPMGAGASMFAHFLYNAPTDCEVYAIQSPGRENRLEEPNHTHLTPLLTGLEDAFDRLMVDERQQDWDGDIAFYGHSFGGIVMFELYRSLRAHNKQLPVHFFCSATMAPQLTCTWKNRDSLRESGIASNSEQKILGLLTYIDDLEFVKQILPGLRRDMPLLESYEYKDGEPLACPISVFSAIEDEVTLVEEMTAWQEQTTSTFQQFLVHGDHWFVSRNKEFIEEKIEECLAGTPINLQK</sequence>
<accession>A0ABY5UTZ2</accession>
<evidence type="ECO:0000256" key="3">
    <source>
        <dbReference type="ARBA" id="ARBA00022553"/>
    </source>
</evidence>
<evidence type="ECO:0000313" key="10">
    <source>
        <dbReference type="Proteomes" id="UP001057860"/>
    </source>
</evidence>
<dbReference type="PANTHER" id="PTHR45681:SF6">
    <property type="entry name" value="POLYKETIDE SYNTHASE 37"/>
    <property type="match status" value="1"/>
</dbReference>
<dbReference type="InterPro" id="IPR013149">
    <property type="entry name" value="ADH-like_C"/>
</dbReference>
<dbReference type="Pfam" id="PF00550">
    <property type="entry name" value="PP-binding"/>
    <property type="match status" value="1"/>
</dbReference>
<name>A0ABY5UTZ2_9GAMM</name>
<dbReference type="InterPro" id="IPR036291">
    <property type="entry name" value="NAD(P)-bd_dom_sf"/>
</dbReference>
<dbReference type="PROSITE" id="PS50075">
    <property type="entry name" value="CARRIER"/>
    <property type="match status" value="1"/>
</dbReference>
<dbReference type="Pfam" id="PF14765">
    <property type="entry name" value="PS-DH"/>
    <property type="match status" value="1"/>
</dbReference>
<dbReference type="SMART" id="SM00829">
    <property type="entry name" value="PKS_ER"/>
    <property type="match status" value="1"/>
</dbReference>
<dbReference type="GeneID" id="75138692"/>
<dbReference type="InterPro" id="IPR042104">
    <property type="entry name" value="PKS_dehydratase_sf"/>
</dbReference>
<dbReference type="Gene3D" id="3.40.50.720">
    <property type="entry name" value="NAD(P)-binding Rossmann-like Domain"/>
    <property type="match status" value="3"/>
</dbReference>
<evidence type="ECO:0000256" key="6">
    <source>
        <dbReference type="PROSITE-ProRule" id="PRU01363"/>
    </source>
</evidence>
<dbReference type="Gene3D" id="3.90.180.10">
    <property type="entry name" value="Medium-chain alcohol dehydrogenases, catalytic domain"/>
    <property type="match status" value="1"/>
</dbReference>
<dbReference type="SUPFAM" id="SSF47336">
    <property type="entry name" value="ACP-like"/>
    <property type="match status" value="1"/>
</dbReference>
<dbReference type="EMBL" id="CP104006">
    <property type="protein sequence ID" value="UWM45617.1"/>
    <property type="molecule type" value="Genomic_DNA"/>
</dbReference>
<dbReference type="InterPro" id="IPR049552">
    <property type="entry name" value="PKS_DH_N"/>
</dbReference>
<dbReference type="Gene3D" id="3.10.129.110">
    <property type="entry name" value="Polyketide synthase dehydratase"/>
    <property type="match status" value="1"/>
</dbReference>
<dbReference type="InterPro" id="IPR020806">
    <property type="entry name" value="PKS_PP-bd"/>
</dbReference>
<dbReference type="PANTHER" id="PTHR45681">
    <property type="entry name" value="POLYKETIDE SYNTHASE 44-RELATED"/>
    <property type="match status" value="1"/>
</dbReference>
<dbReference type="InterPro" id="IPR057326">
    <property type="entry name" value="KR_dom"/>
</dbReference>
<dbReference type="PROSITE" id="PS00012">
    <property type="entry name" value="PHOSPHOPANTETHEINE"/>
    <property type="match status" value="1"/>
</dbReference>
<dbReference type="PROSITE" id="PS52019">
    <property type="entry name" value="PKS_MFAS_DH"/>
    <property type="match status" value="1"/>
</dbReference>
<reference evidence="9" key="1">
    <citation type="submission" date="2022-08" db="EMBL/GenBank/DDBJ databases">
        <authorList>
            <person name="Bogun A."/>
            <person name="Kislichkina A."/>
            <person name="Solomentsev V."/>
            <person name="Skryabin Y."/>
            <person name="Sizova A."/>
            <person name="Platonov M."/>
            <person name="Dentovskaya S."/>
        </authorList>
    </citation>
    <scope>NUCLEOTIDE SEQUENCE</scope>
    <source>
        <strain evidence="9">SCPM-O-B-7604</strain>
    </source>
</reference>
<gene>
    <name evidence="9" type="ORF">N0H69_01795</name>
</gene>
<dbReference type="InterPro" id="IPR020807">
    <property type="entry name" value="PKS_DH"/>
</dbReference>
<dbReference type="InterPro" id="IPR001031">
    <property type="entry name" value="Thioesterase"/>
</dbReference>
<feature type="region of interest" description="N-terminal hotdog fold" evidence="6">
    <location>
        <begin position="33"/>
        <end position="157"/>
    </location>
</feature>
<dbReference type="SMART" id="SM00826">
    <property type="entry name" value="PKS_DH"/>
    <property type="match status" value="1"/>
</dbReference>
<dbReference type="SUPFAM" id="SSF53474">
    <property type="entry name" value="alpha/beta-Hydrolases"/>
    <property type="match status" value="1"/>
</dbReference>
<dbReference type="SMART" id="SM00823">
    <property type="entry name" value="PKS_PP"/>
    <property type="match status" value="1"/>
</dbReference>
<feature type="active site" description="Proton acceptor; for dehydratase activity" evidence="6">
    <location>
        <position position="66"/>
    </location>
</feature>
<dbReference type="SUPFAM" id="SSF51735">
    <property type="entry name" value="NAD(P)-binding Rossmann-fold domains"/>
    <property type="match status" value="3"/>
</dbReference>
<dbReference type="InterPro" id="IPR013968">
    <property type="entry name" value="PKS_KR"/>
</dbReference>
<feature type="active site" description="Proton donor; for dehydratase activity" evidence="6">
    <location>
        <position position="233"/>
    </location>
</feature>
<keyword evidence="2" id="KW-0596">Phosphopantetheine</keyword>
<dbReference type="Proteomes" id="UP001057860">
    <property type="component" value="Chromosome"/>
</dbReference>
<dbReference type="Pfam" id="PF21089">
    <property type="entry name" value="PKS_DH_N"/>
    <property type="match status" value="1"/>
</dbReference>
<dbReference type="InterPro" id="IPR006162">
    <property type="entry name" value="Ppantetheine_attach_site"/>
</dbReference>
<dbReference type="InterPro" id="IPR049900">
    <property type="entry name" value="PKS_mFAS_DH"/>
</dbReference>
<keyword evidence="5" id="KW-0456">Lyase</keyword>
<dbReference type="CDD" id="cd05195">
    <property type="entry name" value="enoyl_red"/>
    <property type="match status" value="1"/>
</dbReference>
<comment type="similarity">
    <text evidence="1">Belongs to the short-chain dehydrogenases/reductases (SDR) family.</text>
</comment>
<feature type="region of interest" description="C-terminal hotdog fold" evidence="6">
    <location>
        <begin position="172"/>
        <end position="318"/>
    </location>
</feature>
<dbReference type="Pfam" id="PF00107">
    <property type="entry name" value="ADH_zinc_N"/>
    <property type="match status" value="1"/>
</dbReference>